<organism evidence="2 3">
    <name type="scientific">Effrenium voratum</name>
    <dbReference type="NCBI Taxonomy" id="2562239"/>
    <lineage>
        <taxon>Eukaryota</taxon>
        <taxon>Sar</taxon>
        <taxon>Alveolata</taxon>
        <taxon>Dinophyceae</taxon>
        <taxon>Suessiales</taxon>
        <taxon>Symbiodiniaceae</taxon>
        <taxon>Effrenium</taxon>
    </lineage>
</organism>
<evidence type="ECO:0000313" key="2">
    <source>
        <dbReference type="EMBL" id="CAJ1384405.1"/>
    </source>
</evidence>
<evidence type="ECO:0000313" key="3">
    <source>
        <dbReference type="Proteomes" id="UP001178507"/>
    </source>
</evidence>
<sequence>MADEVKWARSRLEGQKATAGVSVPRVPRRRGRGSGWRPGRRADTQQPARRRVPIAAGGPIQLDEEVAAARSTKRQRLPRSRASFIMANGIAHRVGGLLRFLSRRDALLQFLGRRFLGPLRAVCRFVVVDVDRATSSFRLEGIADTSAEQAAVAVVGGLLLRHLGWRGRKRIRGAVPRRGCSGPRGDVAKHLP</sequence>
<keyword evidence="3" id="KW-1185">Reference proteome</keyword>
<feature type="compositionally biased region" description="Basic and acidic residues" evidence="1">
    <location>
        <begin position="1"/>
        <end position="14"/>
    </location>
</feature>
<accession>A0AA36MSQ6</accession>
<reference evidence="2" key="1">
    <citation type="submission" date="2023-08" db="EMBL/GenBank/DDBJ databases">
        <authorList>
            <person name="Chen Y."/>
            <person name="Shah S."/>
            <person name="Dougan E. K."/>
            <person name="Thang M."/>
            <person name="Chan C."/>
        </authorList>
    </citation>
    <scope>NUCLEOTIDE SEQUENCE</scope>
</reference>
<evidence type="ECO:0000256" key="1">
    <source>
        <dbReference type="SAM" id="MobiDB-lite"/>
    </source>
</evidence>
<proteinExistence type="predicted"/>
<comment type="caution">
    <text evidence="2">The sequence shown here is derived from an EMBL/GenBank/DDBJ whole genome shotgun (WGS) entry which is preliminary data.</text>
</comment>
<dbReference type="Proteomes" id="UP001178507">
    <property type="component" value="Unassembled WGS sequence"/>
</dbReference>
<name>A0AA36MSQ6_9DINO</name>
<dbReference type="EMBL" id="CAUJNA010001113">
    <property type="protein sequence ID" value="CAJ1384405.1"/>
    <property type="molecule type" value="Genomic_DNA"/>
</dbReference>
<dbReference type="AlphaFoldDB" id="A0AA36MSQ6"/>
<feature type="region of interest" description="Disordered" evidence="1">
    <location>
        <begin position="1"/>
        <end position="49"/>
    </location>
</feature>
<protein>
    <submittedName>
        <fullName evidence="2">Uncharacterized protein</fullName>
    </submittedName>
</protein>
<gene>
    <name evidence="2" type="ORF">EVOR1521_LOCUS11284</name>
</gene>